<dbReference type="Proteomes" id="UP001059041">
    <property type="component" value="Linkage Group LG2"/>
</dbReference>
<dbReference type="EMBL" id="JAFHDT010000002">
    <property type="protein sequence ID" value="KAI7813625.1"/>
    <property type="molecule type" value="Genomic_DNA"/>
</dbReference>
<evidence type="ECO:0000313" key="2">
    <source>
        <dbReference type="Proteomes" id="UP001059041"/>
    </source>
</evidence>
<accession>A0A9W8CB19</accession>
<sequence>DCFMNLGEIRGRLCTKAFVKKWGNSNHYNFARTGWRFRFAAYWLNQEKSIVDALSMVEMLFSLLVCQRQNSTK</sequence>
<evidence type="ECO:0000313" key="1">
    <source>
        <dbReference type="EMBL" id="KAI7813625.1"/>
    </source>
</evidence>
<proteinExistence type="predicted"/>
<feature type="non-terminal residue" evidence="1">
    <location>
        <position position="1"/>
    </location>
</feature>
<keyword evidence="2" id="KW-1185">Reference proteome</keyword>
<protein>
    <submittedName>
        <fullName evidence="1">Uncharacterized protein</fullName>
    </submittedName>
</protein>
<reference evidence="1" key="1">
    <citation type="submission" date="2021-02" db="EMBL/GenBank/DDBJ databases">
        <title>Comparative genomics reveals that relaxation of natural selection precedes convergent phenotypic evolution of cavefish.</title>
        <authorList>
            <person name="Peng Z."/>
        </authorList>
    </citation>
    <scope>NUCLEOTIDE SEQUENCE</scope>
    <source>
        <tissue evidence="1">Muscle</tissue>
    </source>
</reference>
<gene>
    <name evidence="1" type="ORF">IRJ41_023239</name>
</gene>
<organism evidence="1 2">
    <name type="scientific">Triplophysa rosa</name>
    <name type="common">Cave loach</name>
    <dbReference type="NCBI Taxonomy" id="992332"/>
    <lineage>
        <taxon>Eukaryota</taxon>
        <taxon>Metazoa</taxon>
        <taxon>Chordata</taxon>
        <taxon>Craniata</taxon>
        <taxon>Vertebrata</taxon>
        <taxon>Euteleostomi</taxon>
        <taxon>Actinopterygii</taxon>
        <taxon>Neopterygii</taxon>
        <taxon>Teleostei</taxon>
        <taxon>Ostariophysi</taxon>
        <taxon>Cypriniformes</taxon>
        <taxon>Nemacheilidae</taxon>
        <taxon>Triplophysa</taxon>
    </lineage>
</organism>
<dbReference type="AlphaFoldDB" id="A0A9W8CB19"/>
<comment type="caution">
    <text evidence="1">The sequence shown here is derived from an EMBL/GenBank/DDBJ whole genome shotgun (WGS) entry which is preliminary data.</text>
</comment>
<name>A0A9W8CB19_TRIRA</name>
<feature type="non-terminal residue" evidence="1">
    <location>
        <position position="73"/>
    </location>
</feature>